<reference evidence="10" key="1">
    <citation type="submission" date="2022-09" db="EMBL/GenBank/DDBJ databases">
        <title>Fusarium specimens isolated from Avocado Roots.</title>
        <authorList>
            <person name="Stajich J."/>
            <person name="Roper C."/>
            <person name="Heimlech-Rivalta G."/>
        </authorList>
    </citation>
    <scope>NUCLEOTIDE SEQUENCE</scope>
    <source>
        <strain evidence="10">CF00136</strain>
    </source>
</reference>
<dbReference type="GO" id="GO:0043565">
    <property type="term" value="F:sequence-specific DNA binding"/>
    <property type="evidence" value="ECO:0007669"/>
    <property type="project" value="TreeGrafter"/>
</dbReference>
<dbReference type="AlphaFoldDB" id="A0A9W8RPK3"/>
<dbReference type="CDD" id="cd00067">
    <property type="entry name" value="GAL4"/>
    <property type="match status" value="1"/>
</dbReference>
<keyword evidence="7" id="KW-0539">Nucleus</keyword>
<dbReference type="GO" id="GO:0005634">
    <property type="term" value="C:nucleus"/>
    <property type="evidence" value="ECO:0007669"/>
    <property type="project" value="UniProtKB-SubCell"/>
</dbReference>
<dbReference type="PROSITE" id="PS50048">
    <property type="entry name" value="ZN2_CY6_FUNGAL_2"/>
    <property type="match status" value="1"/>
</dbReference>
<dbReference type="SMART" id="SM00906">
    <property type="entry name" value="Fungal_trans"/>
    <property type="match status" value="2"/>
</dbReference>
<evidence type="ECO:0000313" key="10">
    <source>
        <dbReference type="EMBL" id="KAJ4248419.1"/>
    </source>
</evidence>
<dbReference type="OrthoDB" id="25921at2759"/>
<dbReference type="SMART" id="SM00066">
    <property type="entry name" value="GAL4"/>
    <property type="match status" value="1"/>
</dbReference>
<organism evidence="10 11">
    <name type="scientific">Fusarium torreyae</name>
    <dbReference type="NCBI Taxonomy" id="1237075"/>
    <lineage>
        <taxon>Eukaryota</taxon>
        <taxon>Fungi</taxon>
        <taxon>Dikarya</taxon>
        <taxon>Ascomycota</taxon>
        <taxon>Pezizomycotina</taxon>
        <taxon>Sordariomycetes</taxon>
        <taxon>Hypocreomycetidae</taxon>
        <taxon>Hypocreales</taxon>
        <taxon>Nectriaceae</taxon>
        <taxon>Fusarium</taxon>
    </lineage>
</organism>
<evidence type="ECO:0000256" key="8">
    <source>
        <dbReference type="SAM" id="MobiDB-lite"/>
    </source>
</evidence>
<dbReference type="SUPFAM" id="SSF57701">
    <property type="entry name" value="Zn2/Cys6 DNA-binding domain"/>
    <property type="match status" value="1"/>
</dbReference>
<evidence type="ECO:0000256" key="6">
    <source>
        <dbReference type="ARBA" id="ARBA00023163"/>
    </source>
</evidence>
<evidence type="ECO:0000256" key="5">
    <source>
        <dbReference type="ARBA" id="ARBA00023125"/>
    </source>
</evidence>
<dbReference type="InterPro" id="IPR052202">
    <property type="entry name" value="Yeast_MetPath_Reg"/>
</dbReference>
<accession>A0A9W8RPK3</accession>
<evidence type="ECO:0000256" key="2">
    <source>
        <dbReference type="ARBA" id="ARBA00022723"/>
    </source>
</evidence>
<feature type="region of interest" description="Disordered" evidence="8">
    <location>
        <begin position="575"/>
        <end position="598"/>
    </location>
</feature>
<dbReference type="InterPro" id="IPR036864">
    <property type="entry name" value="Zn2-C6_fun-type_DNA-bd_sf"/>
</dbReference>
<dbReference type="InterPro" id="IPR001138">
    <property type="entry name" value="Zn2Cys6_DnaBD"/>
</dbReference>
<evidence type="ECO:0000313" key="11">
    <source>
        <dbReference type="Proteomes" id="UP001152049"/>
    </source>
</evidence>
<keyword evidence="6" id="KW-0804">Transcription</keyword>
<keyword evidence="3" id="KW-0862">Zinc</keyword>
<dbReference type="InterPro" id="IPR007219">
    <property type="entry name" value="XnlR_reg_dom"/>
</dbReference>
<dbReference type="Gene3D" id="4.10.240.10">
    <property type="entry name" value="Zn(2)-C6 fungal-type DNA-binding domain"/>
    <property type="match status" value="1"/>
</dbReference>
<comment type="subcellular location">
    <subcellularLocation>
        <location evidence="1">Nucleus</location>
    </subcellularLocation>
</comment>
<name>A0A9W8RPK3_9HYPO</name>
<proteinExistence type="predicted"/>
<dbReference type="GO" id="GO:0008270">
    <property type="term" value="F:zinc ion binding"/>
    <property type="evidence" value="ECO:0007669"/>
    <property type="project" value="InterPro"/>
</dbReference>
<dbReference type="PROSITE" id="PS00463">
    <property type="entry name" value="ZN2_CY6_FUNGAL_1"/>
    <property type="match status" value="1"/>
</dbReference>
<dbReference type="PANTHER" id="PTHR47782:SF1">
    <property type="entry name" value="PYRIMIDINE PATHWAY REGULATORY PROTEIN 1"/>
    <property type="match status" value="1"/>
</dbReference>
<keyword evidence="5" id="KW-0238">DNA-binding</keyword>
<dbReference type="Proteomes" id="UP001152049">
    <property type="component" value="Unassembled WGS sequence"/>
</dbReference>
<gene>
    <name evidence="10" type="ORF">NW762_012756</name>
</gene>
<evidence type="ECO:0000256" key="1">
    <source>
        <dbReference type="ARBA" id="ARBA00004123"/>
    </source>
</evidence>
<comment type="caution">
    <text evidence="10">The sequence shown here is derived from an EMBL/GenBank/DDBJ whole genome shotgun (WGS) entry which is preliminary data.</text>
</comment>
<evidence type="ECO:0000256" key="7">
    <source>
        <dbReference type="ARBA" id="ARBA00023242"/>
    </source>
</evidence>
<keyword evidence="2" id="KW-0479">Metal-binding</keyword>
<feature type="domain" description="Zn(2)-C6 fungal-type" evidence="9">
    <location>
        <begin position="612"/>
        <end position="642"/>
    </location>
</feature>
<dbReference type="GO" id="GO:0000981">
    <property type="term" value="F:DNA-binding transcription factor activity, RNA polymerase II-specific"/>
    <property type="evidence" value="ECO:0007669"/>
    <property type="project" value="InterPro"/>
</dbReference>
<dbReference type="Pfam" id="PF04082">
    <property type="entry name" value="Fungal_trans"/>
    <property type="match status" value="2"/>
</dbReference>
<keyword evidence="4" id="KW-0805">Transcription regulation</keyword>
<keyword evidence="11" id="KW-1185">Reference proteome</keyword>
<evidence type="ECO:0000256" key="3">
    <source>
        <dbReference type="ARBA" id="ARBA00022833"/>
    </source>
</evidence>
<dbReference type="PANTHER" id="PTHR47782">
    <property type="entry name" value="ZN(II)2CYS6 TRANSCRIPTION FACTOR (EUROFUNG)-RELATED"/>
    <property type="match status" value="1"/>
</dbReference>
<dbReference type="GO" id="GO:0045944">
    <property type="term" value="P:positive regulation of transcription by RNA polymerase II"/>
    <property type="evidence" value="ECO:0007669"/>
    <property type="project" value="TreeGrafter"/>
</dbReference>
<dbReference type="CDD" id="cd12148">
    <property type="entry name" value="fungal_TF_MHR"/>
    <property type="match status" value="2"/>
</dbReference>
<sequence>MSPVCYSGCRLCRNQSADFPRGPKKYLEQRLAELQRAPNNPIDDYGATRGEAAGATDQAYQKVADIAAVSISPHTTPSLIKSHPVLQHGAKLFYPSERPPLKIPVHGNYYDMYPRTAGQEYAAQFSQFNAQKIPLEVAKRLFAVYKENILPRFPSFMEEDLDQHFDLFYGDNAQPSNTTIFIVTLILAIGSLTSKRHEFRKIAALTESLHADAMRHIDFLGDSSLTTLQCLLLLIQCALLLPHTANLWYLSGEAMRMAISLGLHQEPDASTAMESPYLELRRRVFWVTYDLERLIAIYNGCPVAISDDHITTRLPFGAGCQHDILDIEAFLSRVSHASEGKQFLVQIRICFIQTEILSVQFFDQPIPNDKDQNSWVSATKESIHALLKYANSEGITSLPLISAAHQCQISLHRPCSRNISVSDSFLVEAVTASIQLVDLSMKTMSIGGFILTFGLASNSFHAGVVLLWPALCDTAKYIRELVDTNLRNPINDLGTEYDMSVLEELDFLVTQRRIHSIYHRNLPVPSKQTTSIFEAQAISEISPGFLNDDSWWDEFIVDDFDMFANQDSAAAGFSFATPSMEPPVEETQLPTRKKTPKRKGTDLDEILEALPSCSSCRDRRIKCDRQLPACRYCKRTNRDCAFFDPVLSENVSFRRIHYLVENINKLTAQGSPNVAVSRRPPSLAAHTQNTVLLPLRTASQTQQDSEILPPHASVSFFGPWTLLSSLQDTLHRESEFHVPEALRQAGNISRRLHFDMQSPHVELPSPSTTLSLLHLFSTSAHTFFPILDESILPVMVSSVYDMESFLAQDNHGILYLVLAIASSVAKRSEPTLAGWAPSNFNKAIEEATVLSDHSRSDNIALFQRTLLISVYLLLNPDAGDIWRHLGFAIRLFLDLSHRPSEDEVEDYQLFCMLTRTMYCLESQVSVVYGRPSLLVFGDSLRQELGHKSSNTIQEDISIYFYLISFHKMKIHSALLKRGSESDDPIQSQVEEYKKDIEEWFVRWKELVILLAETQDTHQLLSWGELNYYHALFMVSMLWQQLAWLDNNYSLVT</sequence>
<evidence type="ECO:0000256" key="4">
    <source>
        <dbReference type="ARBA" id="ARBA00023015"/>
    </source>
</evidence>
<dbReference type="EMBL" id="JAOQAZ010000036">
    <property type="protein sequence ID" value="KAJ4248419.1"/>
    <property type="molecule type" value="Genomic_DNA"/>
</dbReference>
<dbReference type="GO" id="GO:0006351">
    <property type="term" value="P:DNA-templated transcription"/>
    <property type="evidence" value="ECO:0007669"/>
    <property type="project" value="InterPro"/>
</dbReference>
<dbReference type="Pfam" id="PF00172">
    <property type="entry name" value="Zn_clus"/>
    <property type="match status" value="1"/>
</dbReference>
<evidence type="ECO:0000259" key="9">
    <source>
        <dbReference type="PROSITE" id="PS50048"/>
    </source>
</evidence>
<protein>
    <recommendedName>
        <fullName evidence="9">Zn(2)-C6 fungal-type domain-containing protein</fullName>
    </recommendedName>
</protein>